<sequence>MRLNLYLTLMLLAFVGRPALAAGGLPGGDSLTLQQCYALARQHAPQAKQRTLLQQSADYTLENAARGYLPQVGIYGQATYQSEVTQVPISVPGQEIPVLSKDQYKLYGEVQQTLYDGGVIHQQRALTKTQRQADQQNVEVTLYALEERINPLFFGVLIIDRQRAQNAILQQDIQAALEKIEAAVRLGTALRSQADILRSELLQAAQQAVELQSTRESYIAMLALFIGQPIAPGVVFAEPPVPTAVATDLYRPELQQFKLQTAVFDVQEKSLAVRNRPRVSLFFQGGLGRPALNMLSNDVRGYYIGGLRLQWQLSGWYTARNDAALIGIARQQLTVQEETFLLQTRVTQARQLADVQKYTALLETDDAIIALRASVKQTAAAQLANGVLDAHDYLREVHAEDQARQARNLHALQGLMAHYVLQTTTGRP</sequence>
<keyword evidence="2" id="KW-1134">Transmembrane beta strand</keyword>
<feature type="chain" id="PRO_5042823271" evidence="7">
    <location>
        <begin position="22"/>
        <end position="428"/>
    </location>
</feature>
<evidence type="ECO:0000313" key="9">
    <source>
        <dbReference type="Proteomes" id="UP001319180"/>
    </source>
</evidence>
<dbReference type="GO" id="GO:0015562">
    <property type="term" value="F:efflux transmembrane transporter activity"/>
    <property type="evidence" value="ECO:0007669"/>
    <property type="project" value="InterPro"/>
</dbReference>
<feature type="signal peptide" evidence="7">
    <location>
        <begin position="1"/>
        <end position="21"/>
    </location>
</feature>
<evidence type="ECO:0000256" key="7">
    <source>
        <dbReference type="SAM" id="SignalP"/>
    </source>
</evidence>
<dbReference type="RefSeq" id="WP_254092494.1">
    <property type="nucleotide sequence ID" value="NZ_JAHESC010000038.1"/>
</dbReference>
<dbReference type="GO" id="GO:0009279">
    <property type="term" value="C:cell outer membrane"/>
    <property type="evidence" value="ECO:0007669"/>
    <property type="project" value="UniProtKB-SubCell"/>
</dbReference>
<keyword evidence="6" id="KW-0175">Coiled coil</keyword>
<keyword evidence="7" id="KW-0732">Signal</keyword>
<dbReference type="SUPFAM" id="SSF56954">
    <property type="entry name" value="Outer membrane efflux proteins (OEP)"/>
    <property type="match status" value="1"/>
</dbReference>
<dbReference type="EMBL" id="JAHESC010000038">
    <property type="protein sequence ID" value="MBT1689268.1"/>
    <property type="molecule type" value="Genomic_DNA"/>
</dbReference>
<evidence type="ECO:0000256" key="3">
    <source>
        <dbReference type="ARBA" id="ARBA00022692"/>
    </source>
</evidence>
<evidence type="ECO:0000256" key="1">
    <source>
        <dbReference type="ARBA" id="ARBA00004442"/>
    </source>
</evidence>
<evidence type="ECO:0000256" key="5">
    <source>
        <dbReference type="ARBA" id="ARBA00023237"/>
    </source>
</evidence>
<dbReference type="Gene3D" id="1.20.1600.10">
    <property type="entry name" value="Outer membrane efflux proteins (OEP)"/>
    <property type="match status" value="1"/>
</dbReference>
<keyword evidence="5" id="KW-0998">Cell outer membrane</keyword>
<keyword evidence="9" id="KW-1185">Reference proteome</keyword>
<dbReference type="PANTHER" id="PTHR30026:SF20">
    <property type="entry name" value="OUTER MEMBRANE PROTEIN TOLC"/>
    <property type="match status" value="1"/>
</dbReference>
<gene>
    <name evidence="8" type="ORF">KK078_22065</name>
</gene>
<organism evidence="8 9">
    <name type="scientific">Dawidia soli</name>
    <dbReference type="NCBI Taxonomy" id="2782352"/>
    <lineage>
        <taxon>Bacteria</taxon>
        <taxon>Pseudomonadati</taxon>
        <taxon>Bacteroidota</taxon>
        <taxon>Cytophagia</taxon>
        <taxon>Cytophagales</taxon>
        <taxon>Chryseotaleaceae</taxon>
        <taxon>Dawidia</taxon>
    </lineage>
</organism>
<comment type="caution">
    <text evidence="8">The sequence shown here is derived from an EMBL/GenBank/DDBJ whole genome shotgun (WGS) entry which is preliminary data.</text>
</comment>
<reference evidence="8 9" key="1">
    <citation type="submission" date="2021-05" db="EMBL/GenBank/DDBJ databases">
        <title>A Polyphasic approach of four new species of the genus Ohtaekwangia: Ohtaekwangia histidinii sp. nov., Ohtaekwangia cretensis sp. nov., Ohtaekwangia indiensis sp. nov., Ohtaekwangia reichenbachii sp. nov. from diverse environment.</title>
        <authorList>
            <person name="Octaviana S."/>
        </authorList>
    </citation>
    <scope>NUCLEOTIDE SEQUENCE [LARGE SCALE GENOMIC DNA]</scope>
    <source>
        <strain evidence="8 9">PWU37</strain>
    </source>
</reference>
<keyword evidence="3" id="KW-0812">Transmembrane</keyword>
<evidence type="ECO:0000313" key="8">
    <source>
        <dbReference type="EMBL" id="MBT1689268.1"/>
    </source>
</evidence>
<comment type="subcellular location">
    <subcellularLocation>
        <location evidence="1">Cell outer membrane</location>
    </subcellularLocation>
</comment>
<keyword evidence="4" id="KW-0472">Membrane</keyword>
<protein>
    <submittedName>
        <fullName evidence="8">TolC family protein</fullName>
    </submittedName>
</protein>
<dbReference type="AlphaFoldDB" id="A0AAP2DC16"/>
<dbReference type="GO" id="GO:0015288">
    <property type="term" value="F:porin activity"/>
    <property type="evidence" value="ECO:0007669"/>
    <property type="project" value="TreeGrafter"/>
</dbReference>
<proteinExistence type="predicted"/>
<dbReference type="Proteomes" id="UP001319180">
    <property type="component" value="Unassembled WGS sequence"/>
</dbReference>
<accession>A0AAP2DC16</accession>
<dbReference type="PANTHER" id="PTHR30026">
    <property type="entry name" value="OUTER MEMBRANE PROTEIN TOLC"/>
    <property type="match status" value="1"/>
</dbReference>
<evidence type="ECO:0000256" key="4">
    <source>
        <dbReference type="ARBA" id="ARBA00023136"/>
    </source>
</evidence>
<evidence type="ECO:0000256" key="6">
    <source>
        <dbReference type="SAM" id="Coils"/>
    </source>
</evidence>
<dbReference type="GO" id="GO:1990281">
    <property type="term" value="C:efflux pump complex"/>
    <property type="evidence" value="ECO:0007669"/>
    <property type="project" value="TreeGrafter"/>
</dbReference>
<name>A0AAP2DC16_9BACT</name>
<dbReference type="InterPro" id="IPR051906">
    <property type="entry name" value="TolC-like"/>
</dbReference>
<evidence type="ECO:0000256" key="2">
    <source>
        <dbReference type="ARBA" id="ARBA00022452"/>
    </source>
</evidence>
<feature type="coiled-coil region" evidence="6">
    <location>
        <begin position="159"/>
        <end position="186"/>
    </location>
</feature>